<keyword evidence="12 15" id="KW-1133">Transmembrane helix</keyword>
<dbReference type="RefSeq" id="WP_289504228.1">
    <property type="nucleotide sequence ID" value="NZ_CP116805.1"/>
</dbReference>
<dbReference type="Gene3D" id="1.10.287.130">
    <property type="match status" value="1"/>
</dbReference>
<name>A0AAF0BKP3_9PROT</name>
<dbReference type="Pfam" id="PF00672">
    <property type="entry name" value="HAMP"/>
    <property type="match status" value="1"/>
</dbReference>
<keyword evidence="7" id="KW-0808">Transferase</keyword>
<gene>
    <name evidence="18" type="ORF">PH603_01900</name>
</gene>
<evidence type="ECO:0000256" key="5">
    <source>
        <dbReference type="ARBA" id="ARBA00022519"/>
    </source>
</evidence>
<dbReference type="GO" id="GO:0005886">
    <property type="term" value="C:plasma membrane"/>
    <property type="evidence" value="ECO:0007669"/>
    <property type="project" value="UniProtKB-SubCell"/>
</dbReference>
<dbReference type="InterPro" id="IPR003661">
    <property type="entry name" value="HisK_dim/P_dom"/>
</dbReference>
<reference evidence="18" key="1">
    <citation type="submission" date="2023-01" db="EMBL/GenBank/DDBJ databases">
        <title>The genome sequence of Kordiimonadaceae bacterium 6D33.</title>
        <authorList>
            <person name="Liu Y."/>
        </authorList>
    </citation>
    <scope>NUCLEOTIDE SEQUENCE</scope>
    <source>
        <strain evidence="18">6D33</strain>
    </source>
</reference>
<dbReference type="GO" id="GO:0005524">
    <property type="term" value="F:ATP binding"/>
    <property type="evidence" value="ECO:0007669"/>
    <property type="project" value="UniProtKB-KW"/>
</dbReference>
<dbReference type="InterPro" id="IPR004358">
    <property type="entry name" value="Sig_transdc_His_kin-like_C"/>
</dbReference>
<dbReference type="PRINTS" id="PR00344">
    <property type="entry name" value="BCTRLSENSOR"/>
</dbReference>
<dbReference type="EC" id="2.7.13.3" evidence="3"/>
<keyword evidence="6" id="KW-0597">Phosphoprotein</keyword>
<dbReference type="EMBL" id="CP116805">
    <property type="protein sequence ID" value="WCL54509.1"/>
    <property type="molecule type" value="Genomic_DNA"/>
</dbReference>
<dbReference type="SMART" id="SM00388">
    <property type="entry name" value="HisKA"/>
    <property type="match status" value="1"/>
</dbReference>
<keyword evidence="5" id="KW-0997">Cell inner membrane</keyword>
<evidence type="ECO:0000256" key="13">
    <source>
        <dbReference type="ARBA" id="ARBA00023012"/>
    </source>
</evidence>
<evidence type="ECO:0000256" key="8">
    <source>
        <dbReference type="ARBA" id="ARBA00022692"/>
    </source>
</evidence>
<feature type="domain" description="Histidine kinase" evidence="16">
    <location>
        <begin position="248"/>
        <end position="446"/>
    </location>
</feature>
<feature type="domain" description="HAMP" evidence="17">
    <location>
        <begin position="188"/>
        <end position="240"/>
    </location>
</feature>
<evidence type="ECO:0000259" key="17">
    <source>
        <dbReference type="PROSITE" id="PS50885"/>
    </source>
</evidence>
<keyword evidence="11 18" id="KW-0067">ATP-binding</keyword>
<keyword evidence="4" id="KW-1003">Cell membrane</keyword>
<dbReference type="AlphaFoldDB" id="A0AAF0BKP3"/>
<evidence type="ECO:0000256" key="6">
    <source>
        <dbReference type="ARBA" id="ARBA00022553"/>
    </source>
</evidence>
<dbReference type="SUPFAM" id="SSF47384">
    <property type="entry name" value="Homodimeric domain of signal transducing histidine kinase"/>
    <property type="match status" value="1"/>
</dbReference>
<dbReference type="InterPro" id="IPR050980">
    <property type="entry name" value="2C_sensor_his_kinase"/>
</dbReference>
<keyword evidence="10" id="KW-0418">Kinase</keyword>
<organism evidence="18 19">
    <name type="scientific">Gimibacter soli</name>
    <dbReference type="NCBI Taxonomy" id="3024400"/>
    <lineage>
        <taxon>Bacteria</taxon>
        <taxon>Pseudomonadati</taxon>
        <taxon>Pseudomonadota</taxon>
        <taxon>Alphaproteobacteria</taxon>
        <taxon>Kordiimonadales</taxon>
        <taxon>Temperatibacteraceae</taxon>
        <taxon>Gimibacter</taxon>
    </lineage>
</organism>
<evidence type="ECO:0000256" key="14">
    <source>
        <dbReference type="ARBA" id="ARBA00023136"/>
    </source>
</evidence>
<dbReference type="PANTHER" id="PTHR44936">
    <property type="entry name" value="SENSOR PROTEIN CREC"/>
    <property type="match status" value="1"/>
</dbReference>
<accession>A0AAF0BKP3</accession>
<dbReference type="SUPFAM" id="SSF55874">
    <property type="entry name" value="ATPase domain of HSP90 chaperone/DNA topoisomerase II/histidine kinase"/>
    <property type="match status" value="1"/>
</dbReference>
<dbReference type="InterPro" id="IPR036097">
    <property type="entry name" value="HisK_dim/P_sf"/>
</dbReference>
<dbReference type="InterPro" id="IPR003594">
    <property type="entry name" value="HATPase_dom"/>
</dbReference>
<evidence type="ECO:0000256" key="1">
    <source>
        <dbReference type="ARBA" id="ARBA00000085"/>
    </source>
</evidence>
<dbReference type="KEGG" id="gso:PH603_01900"/>
<dbReference type="SMART" id="SM00387">
    <property type="entry name" value="HATPase_c"/>
    <property type="match status" value="1"/>
</dbReference>
<dbReference type="InterPro" id="IPR036890">
    <property type="entry name" value="HATPase_C_sf"/>
</dbReference>
<keyword evidence="9" id="KW-0547">Nucleotide-binding</keyword>
<dbReference type="PROSITE" id="PS50885">
    <property type="entry name" value="HAMP"/>
    <property type="match status" value="1"/>
</dbReference>
<dbReference type="SMART" id="SM00304">
    <property type="entry name" value="HAMP"/>
    <property type="match status" value="1"/>
</dbReference>
<evidence type="ECO:0000256" key="11">
    <source>
        <dbReference type="ARBA" id="ARBA00022840"/>
    </source>
</evidence>
<feature type="transmembrane region" description="Helical" evidence="15">
    <location>
        <begin position="12"/>
        <end position="32"/>
    </location>
</feature>
<dbReference type="GO" id="GO:0000155">
    <property type="term" value="F:phosphorelay sensor kinase activity"/>
    <property type="evidence" value="ECO:0007669"/>
    <property type="project" value="InterPro"/>
</dbReference>
<keyword evidence="8 15" id="KW-0812">Transmembrane</keyword>
<evidence type="ECO:0000256" key="2">
    <source>
        <dbReference type="ARBA" id="ARBA00004429"/>
    </source>
</evidence>
<dbReference type="InterPro" id="IPR005467">
    <property type="entry name" value="His_kinase_dom"/>
</dbReference>
<evidence type="ECO:0000256" key="15">
    <source>
        <dbReference type="SAM" id="Phobius"/>
    </source>
</evidence>
<evidence type="ECO:0000256" key="10">
    <source>
        <dbReference type="ARBA" id="ARBA00022777"/>
    </source>
</evidence>
<comment type="subcellular location">
    <subcellularLocation>
        <location evidence="2">Cell inner membrane</location>
        <topology evidence="2">Multi-pass membrane protein</topology>
    </subcellularLocation>
</comment>
<evidence type="ECO:0000256" key="9">
    <source>
        <dbReference type="ARBA" id="ARBA00022741"/>
    </source>
</evidence>
<dbReference type="Gene3D" id="3.30.565.10">
    <property type="entry name" value="Histidine kinase-like ATPase, C-terminal domain"/>
    <property type="match status" value="1"/>
</dbReference>
<dbReference type="PROSITE" id="PS50109">
    <property type="entry name" value="HIS_KIN"/>
    <property type="match status" value="1"/>
</dbReference>
<dbReference type="Proteomes" id="UP001217500">
    <property type="component" value="Chromosome"/>
</dbReference>
<proteinExistence type="predicted"/>
<dbReference type="PANTHER" id="PTHR44936:SF5">
    <property type="entry name" value="SENSOR HISTIDINE KINASE ENVZ"/>
    <property type="match status" value="1"/>
</dbReference>
<evidence type="ECO:0000256" key="3">
    <source>
        <dbReference type="ARBA" id="ARBA00012438"/>
    </source>
</evidence>
<dbReference type="InterPro" id="IPR003660">
    <property type="entry name" value="HAMP_dom"/>
</dbReference>
<keyword evidence="14 15" id="KW-0472">Membrane</keyword>
<evidence type="ECO:0000256" key="7">
    <source>
        <dbReference type="ARBA" id="ARBA00022679"/>
    </source>
</evidence>
<evidence type="ECO:0000313" key="19">
    <source>
        <dbReference type="Proteomes" id="UP001217500"/>
    </source>
</evidence>
<keyword evidence="19" id="KW-1185">Reference proteome</keyword>
<comment type="catalytic activity">
    <reaction evidence="1">
        <text>ATP + protein L-histidine = ADP + protein N-phospho-L-histidine.</text>
        <dbReference type="EC" id="2.7.13.3"/>
    </reaction>
</comment>
<feature type="transmembrane region" description="Helical" evidence="15">
    <location>
        <begin position="168"/>
        <end position="188"/>
    </location>
</feature>
<evidence type="ECO:0000256" key="4">
    <source>
        <dbReference type="ARBA" id="ARBA00022475"/>
    </source>
</evidence>
<sequence>MKSWAPTTLKAQALVIVTAAFLVSHVVSLLLYESDRTETVILTEASDLAARIAGIVDLTQSLPEVDRARILAAAQTQFLSLTDIEPANDACRENAFAERMHAELSSYFSTVPGLDADVCVRSMEELRLLPGPNGGGFDVLVTIRFQDGSQSVFHAALPEAPPLFNDRVIGFIALLGLIFLVIAWYLIIRIITPLDRFTSAADEMGLNIDAPSIAETGTREVVQAARAFNRMQTRIRRLVHGQTEMIAAISHDLRSAITRLRLRAELVGQDDNRRGLMRVIDDMSAMVQAALDYARGASPSEPMRKTDITALVESLCDDLEDEGQPVSLSLLGADISGKCRPSALRRALGNVIANAVKYGGSAHVSLIADADWLVIRVEDNGPGVPEGEVEKIVQPYYRVEQSRNRNTGGIGLGLPIALNIAHAHGGDLHISNRAEGGLRVDIRLPR</sequence>
<dbReference type="Pfam" id="PF02518">
    <property type="entry name" value="HATPase_c"/>
    <property type="match status" value="1"/>
</dbReference>
<dbReference type="CDD" id="cd00082">
    <property type="entry name" value="HisKA"/>
    <property type="match status" value="1"/>
</dbReference>
<evidence type="ECO:0000313" key="18">
    <source>
        <dbReference type="EMBL" id="WCL54509.1"/>
    </source>
</evidence>
<keyword evidence="13" id="KW-0902">Two-component regulatory system</keyword>
<protein>
    <recommendedName>
        <fullName evidence="3">histidine kinase</fullName>
        <ecNumber evidence="3">2.7.13.3</ecNumber>
    </recommendedName>
</protein>
<evidence type="ECO:0000259" key="16">
    <source>
        <dbReference type="PROSITE" id="PS50109"/>
    </source>
</evidence>
<evidence type="ECO:0000256" key="12">
    <source>
        <dbReference type="ARBA" id="ARBA00022989"/>
    </source>
</evidence>